<sequence length="455" mass="50084">MTDKTLRAIGEFLRSVRPPGSFVACRTASAGDLAIEVEGIGALGFPVTPVQALKLRKIARPARYGLGEQTLLDPSVRDTGEIPRELVTIDQDRWRRGLAPILDALRFDLGLPPDCELSAELHSMLVYGPGQFFRRHRDSEKSDGMIATLVVTLPSTFTGGELVVEHHGEQVIDHGSPDELGLVAFYTDCEHEVLPVTRGSRISLTYNLIAGPRAVSIADTGAADPAVAALAEQLREHFATPVPDTTWRASTDPAPLHRPDQLVYLLDHQYSQRGFGWDQLKGADAARAEVLLAAADSAGCDTALALAEVQDNHSSEDLADEFWMCGRRRRWERIDGNWELVQDEWEPNEFTEDGPLEEERAEGSLPIDHPDRMTPEELNKPSSQLTLTWWIDRAGEITGPVTRKVSPAEICIDTTEVDLQPFAVESEGFTGNEGNTVDRWYRRAAIVVRPGSAPA</sequence>
<dbReference type="EMBL" id="JBIAQY010000016">
    <property type="protein sequence ID" value="MFF3573037.1"/>
    <property type="molecule type" value="Genomic_DNA"/>
</dbReference>
<evidence type="ECO:0000256" key="7">
    <source>
        <dbReference type="SAM" id="MobiDB-lite"/>
    </source>
</evidence>
<keyword evidence="6" id="KW-0408">Iron</keyword>
<dbReference type="PANTHER" id="PTHR33099">
    <property type="entry name" value="FE2OG DIOXYGENASE DOMAIN-CONTAINING PROTEIN"/>
    <property type="match status" value="1"/>
</dbReference>
<evidence type="ECO:0000256" key="4">
    <source>
        <dbReference type="ARBA" id="ARBA00022964"/>
    </source>
</evidence>
<evidence type="ECO:0000259" key="8">
    <source>
        <dbReference type="PROSITE" id="PS51471"/>
    </source>
</evidence>
<reference evidence="9 10" key="1">
    <citation type="submission" date="2024-10" db="EMBL/GenBank/DDBJ databases">
        <title>The Natural Products Discovery Center: Release of the First 8490 Sequenced Strains for Exploring Actinobacteria Biosynthetic Diversity.</title>
        <authorList>
            <person name="Kalkreuter E."/>
            <person name="Kautsar S.A."/>
            <person name="Yang D."/>
            <person name="Bader C.D."/>
            <person name="Teijaro C.N."/>
            <person name="Fluegel L."/>
            <person name="Davis C.M."/>
            <person name="Simpson J.R."/>
            <person name="Lauterbach L."/>
            <person name="Steele A.D."/>
            <person name="Gui C."/>
            <person name="Meng S."/>
            <person name="Li G."/>
            <person name="Viehrig K."/>
            <person name="Ye F."/>
            <person name="Su P."/>
            <person name="Kiefer A.F."/>
            <person name="Nichols A."/>
            <person name="Cepeda A.J."/>
            <person name="Yan W."/>
            <person name="Fan B."/>
            <person name="Jiang Y."/>
            <person name="Adhikari A."/>
            <person name="Zheng C.-J."/>
            <person name="Schuster L."/>
            <person name="Cowan T.M."/>
            <person name="Smanski M.J."/>
            <person name="Chevrette M.G."/>
            <person name="De Carvalho L.P.S."/>
            <person name="Shen B."/>
        </authorList>
    </citation>
    <scope>NUCLEOTIDE SEQUENCE [LARGE SCALE GENOMIC DNA]</scope>
    <source>
        <strain evidence="9 10">NPDC002593</strain>
    </source>
</reference>
<feature type="domain" description="Fe2OG dioxygenase" evidence="8">
    <location>
        <begin position="118"/>
        <end position="210"/>
    </location>
</feature>
<dbReference type="InterPro" id="IPR006620">
    <property type="entry name" value="Pro_4_hyd_alph"/>
</dbReference>
<evidence type="ECO:0000256" key="2">
    <source>
        <dbReference type="ARBA" id="ARBA00022723"/>
    </source>
</evidence>
<evidence type="ECO:0000256" key="1">
    <source>
        <dbReference type="ARBA" id="ARBA00001961"/>
    </source>
</evidence>
<evidence type="ECO:0000256" key="3">
    <source>
        <dbReference type="ARBA" id="ARBA00022896"/>
    </source>
</evidence>
<organism evidence="9 10">
    <name type="scientific">Nocardia jiangxiensis</name>
    <dbReference type="NCBI Taxonomy" id="282685"/>
    <lineage>
        <taxon>Bacteria</taxon>
        <taxon>Bacillati</taxon>
        <taxon>Actinomycetota</taxon>
        <taxon>Actinomycetes</taxon>
        <taxon>Mycobacteriales</taxon>
        <taxon>Nocardiaceae</taxon>
        <taxon>Nocardia</taxon>
    </lineage>
</organism>
<name>A0ABW6S9R6_9NOCA</name>
<feature type="region of interest" description="Disordered" evidence="7">
    <location>
        <begin position="349"/>
        <end position="379"/>
    </location>
</feature>
<dbReference type="PANTHER" id="PTHR33099:SF7">
    <property type="entry name" value="MYND-TYPE DOMAIN-CONTAINING PROTEIN"/>
    <property type="match status" value="1"/>
</dbReference>
<keyword evidence="4" id="KW-0223">Dioxygenase</keyword>
<comment type="caution">
    <text evidence="9">The sequence shown here is derived from an EMBL/GenBank/DDBJ whole genome shotgun (WGS) entry which is preliminary data.</text>
</comment>
<dbReference type="RefSeq" id="WP_387406261.1">
    <property type="nucleotide sequence ID" value="NZ_JBIAQY010000016.1"/>
</dbReference>
<evidence type="ECO:0000313" key="9">
    <source>
        <dbReference type="EMBL" id="MFF3573037.1"/>
    </source>
</evidence>
<dbReference type="EC" id="1.14.11.-" evidence="9"/>
<evidence type="ECO:0000256" key="6">
    <source>
        <dbReference type="ARBA" id="ARBA00023004"/>
    </source>
</evidence>
<feature type="compositionally biased region" description="Basic and acidic residues" evidence="7">
    <location>
        <begin position="357"/>
        <end position="379"/>
    </location>
</feature>
<dbReference type="InterPro" id="IPR044862">
    <property type="entry name" value="Pro_4_hyd_alph_FE2OG_OXY"/>
</dbReference>
<gene>
    <name evidence="9" type="ORF">ACFYXQ_35265</name>
</gene>
<evidence type="ECO:0000313" key="10">
    <source>
        <dbReference type="Proteomes" id="UP001601992"/>
    </source>
</evidence>
<protein>
    <submittedName>
        <fullName evidence="9">2OG-Fe(II) oxygenase</fullName>
        <ecNumber evidence="9">1.14.11.-</ecNumber>
    </submittedName>
</protein>
<dbReference type="SMART" id="SM00702">
    <property type="entry name" value="P4Hc"/>
    <property type="match status" value="1"/>
</dbReference>
<comment type="cofactor">
    <cofactor evidence="1">
        <name>L-ascorbate</name>
        <dbReference type="ChEBI" id="CHEBI:38290"/>
    </cofactor>
</comment>
<dbReference type="GO" id="GO:0016491">
    <property type="term" value="F:oxidoreductase activity"/>
    <property type="evidence" value="ECO:0007669"/>
    <property type="project" value="UniProtKB-KW"/>
</dbReference>
<dbReference type="Pfam" id="PF13640">
    <property type="entry name" value="2OG-FeII_Oxy_3"/>
    <property type="match status" value="1"/>
</dbReference>
<dbReference type="Gene3D" id="2.60.120.620">
    <property type="entry name" value="q2cbj1_9rhob like domain"/>
    <property type="match status" value="1"/>
</dbReference>
<keyword evidence="2" id="KW-0479">Metal-binding</keyword>
<proteinExistence type="predicted"/>
<accession>A0ABW6S9R6</accession>
<dbReference type="PROSITE" id="PS51471">
    <property type="entry name" value="FE2OG_OXY"/>
    <property type="match status" value="1"/>
</dbReference>
<evidence type="ECO:0000256" key="5">
    <source>
        <dbReference type="ARBA" id="ARBA00023002"/>
    </source>
</evidence>
<keyword evidence="10" id="KW-1185">Reference proteome</keyword>
<keyword evidence="5 9" id="KW-0560">Oxidoreductase</keyword>
<dbReference type="Proteomes" id="UP001601992">
    <property type="component" value="Unassembled WGS sequence"/>
</dbReference>
<dbReference type="InterPro" id="IPR005123">
    <property type="entry name" value="Oxoglu/Fe-dep_dioxygenase_dom"/>
</dbReference>
<keyword evidence="3" id="KW-0847">Vitamin C</keyword>